<protein>
    <submittedName>
        <fullName evidence="1">Uncharacterized protein</fullName>
    </submittedName>
</protein>
<sequence length="220" mass="25900">MDRTKMLGILAKPKLRSTRRWINKSKDDSRLTKIYYNARKCERTDHRTCNHAEYMSLRKMVQYLKTQGGSFSRSKPLMYLDVQFTFLILKTISESLMKKIMMVTLLVPHLYLKPSGSSTQEDNKLKKLSTFDESTGAIKFSKTLVDDITIAELERYQPDEYLHHFKPSQRYQVDSNVVQFIELYDRPEPIVTEVVALMRWVATRKFYNLRGRVPNRCSVV</sequence>
<dbReference type="EMBL" id="BKCJ010008002">
    <property type="protein sequence ID" value="GEU80054.1"/>
    <property type="molecule type" value="Genomic_DNA"/>
</dbReference>
<gene>
    <name evidence="1" type="ORF">Tci_052032</name>
</gene>
<organism evidence="1">
    <name type="scientific">Tanacetum cinerariifolium</name>
    <name type="common">Dalmatian daisy</name>
    <name type="synonym">Chrysanthemum cinerariifolium</name>
    <dbReference type="NCBI Taxonomy" id="118510"/>
    <lineage>
        <taxon>Eukaryota</taxon>
        <taxon>Viridiplantae</taxon>
        <taxon>Streptophyta</taxon>
        <taxon>Embryophyta</taxon>
        <taxon>Tracheophyta</taxon>
        <taxon>Spermatophyta</taxon>
        <taxon>Magnoliopsida</taxon>
        <taxon>eudicotyledons</taxon>
        <taxon>Gunneridae</taxon>
        <taxon>Pentapetalae</taxon>
        <taxon>asterids</taxon>
        <taxon>campanulids</taxon>
        <taxon>Asterales</taxon>
        <taxon>Asteraceae</taxon>
        <taxon>Asteroideae</taxon>
        <taxon>Anthemideae</taxon>
        <taxon>Anthemidinae</taxon>
        <taxon>Tanacetum</taxon>
    </lineage>
</organism>
<reference evidence="1" key="1">
    <citation type="journal article" date="2019" name="Sci. Rep.">
        <title>Draft genome of Tanacetum cinerariifolium, the natural source of mosquito coil.</title>
        <authorList>
            <person name="Yamashiro T."/>
            <person name="Shiraishi A."/>
            <person name="Satake H."/>
            <person name="Nakayama K."/>
        </authorList>
    </citation>
    <scope>NUCLEOTIDE SEQUENCE</scope>
</reference>
<comment type="caution">
    <text evidence="1">The sequence shown here is derived from an EMBL/GenBank/DDBJ whole genome shotgun (WGS) entry which is preliminary data.</text>
</comment>
<evidence type="ECO:0000313" key="1">
    <source>
        <dbReference type="EMBL" id="GEU80054.1"/>
    </source>
</evidence>
<dbReference type="AlphaFoldDB" id="A0A6L2N6A5"/>
<name>A0A6L2N6A5_TANCI</name>
<proteinExistence type="predicted"/>
<accession>A0A6L2N6A5</accession>